<organism evidence="7 8">
    <name type="scientific">Mycobacteroides abscessus subsp. bolletii CRM-0020</name>
    <dbReference type="NCBI Taxonomy" id="1306401"/>
    <lineage>
        <taxon>Bacteria</taxon>
        <taxon>Bacillati</taxon>
        <taxon>Actinomycetota</taxon>
        <taxon>Actinomycetes</taxon>
        <taxon>Mycobacteriales</taxon>
        <taxon>Mycobacteriaceae</taxon>
        <taxon>Mycobacteroides</taxon>
        <taxon>Mycobacteroides abscessus</taxon>
    </lineage>
</organism>
<dbReference type="Pfam" id="PF13520">
    <property type="entry name" value="AA_permease_2"/>
    <property type="match status" value="1"/>
</dbReference>
<evidence type="ECO:0000313" key="7">
    <source>
        <dbReference type="EMBL" id="EPQ24110.1"/>
    </source>
</evidence>
<dbReference type="PANTHER" id="PTHR47704:SF1">
    <property type="entry name" value="POTASSIUM TRANSPORTER KIMA"/>
    <property type="match status" value="1"/>
</dbReference>
<dbReference type="GO" id="GO:0022857">
    <property type="term" value="F:transmembrane transporter activity"/>
    <property type="evidence" value="ECO:0007669"/>
    <property type="project" value="InterPro"/>
</dbReference>
<dbReference type="Proteomes" id="UP000014969">
    <property type="component" value="Unassembled WGS sequence"/>
</dbReference>
<dbReference type="AlphaFoldDB" id="A0A829HXZ9"/>
<evidence type="ECO:0000256" key="2">
    <source>
        <dbReference type="ARBA" id="ARBA00022692"/>
    </source>
</evidence>
<feature type="transmembrane region" description="Helical" evidence="6">
    <location>
        <begin position="79"/>
        <end position="109"/>
    </location>
</feature>
<accession>A0A829HXZ9</accession>
<name>A0A829HXZ9_9MYCO</name>
<gene>
    <name evidence="7" type="ORF">J108_07240</name>
</gene>
<feature type="transmembrane region" description="Helical" evidence="6">
    <location>
        <begin position="240"/>
        <end position="263"/>
    </location>
</feature>
<feature type="transmembrane region" description="Helical" evidence="6">
    <location>
        <begin position="405"/>
        <end position="425"/>
    </location>
</feature>
<evidence type="ECO:0000256" key="1">
    <source>
        <dbReference type="ARBA" id="ARBA00004141"/>
    </source>
</evidence>
<sequence>MPGRSPQDSVKNHENGHVRAYSPPVVSAPPAKPKPQRVADPRLRRVLKDDAHKLTAVGGLAALSLDALSSVAYGPEAIVLALIAGGVGAIAFTLPVAIAITVLLIVLVFSYRQVIAVHPEGGGSYAVAKKDLGRGASLVAAASLVVDYVLTVAVSLAAGAASLASAFPVLAPHLLSITLIGLAILTVINLIGISESAKVLMLPTLLFIACILAVIVFGLTHSTPVAVIGKELGPVEPVSALGIVLVLKAFAAGCSSLTGVEAIANGVPAFKNPAITRAQNTEVALGILLGVMLIGLSVLIKAHHVVPRGDVTILAQLSAAAFGTGLPFYVTNVTVALILGFAANTSFGGLPVLMSLLAKDDRMPHLFGLRAEKPVYRYGVVALSLFSAIILIASDADTHRLLPLFAIGVFIGFTISQTGLVKHWLGARTAGWHWKAALNGFGAALSAIAMVVFFVSKFTEGAWVLLAVIPLLVLLFGRTENYYRGVRRELALDELPTLTPNPPDQTPLVIVPIDDINKRTVQLLEAALHLGGEVVPVTISRTDQRAAAITKRWAQWNPGLELIVLPTKHRSLVTPLVEYVKKRQCDGRQVTVLITEIKTKRRWHQILHNQTGIVLTANLIDRTDAIVANYPYRMN</sequence>
<protein>
    <submittedName>
        <fullName evidence="7">Amino acid permease</fullName>
    </submittedName>
</protein>
<feature type="transmembrane region" description="Helical" evidence="6">
    <location>
        <begin position="138"/>
        <end position="164"/>
    </location>
</feature>
<comment type="caution">
    <text evidence="7">The sequence shown here is derived from an EMBL/GenBank/DDBJ whole genome shotgun (WGS) entry which is preliminary data.</text>
</comment>
<reference evidence="7 8" key="1">
    <citation type="journal article" date="2013" name="Genome Announc.">
        <title>Genome Sequence of an Epidemic Isolate of Mycobacterium abscessus subsp. bolletii from Rio de Janeiro, Brazil.</title>
        <authorList>
            <person name="Davidson R.M."/>
            <person name="Reynolds P.R."/>
            <person name="Farias-Hesson E."/>
            <person name="Duarte R.S."/>
            <person name="Jackson M."/>
            <person name="Strong M."/>
        </authorList>
    </citation>
    <scope>NUCLEOTIDE SEQUENCE [LARGE SCALE GENOMIC DNA]</scope>
    <source>
        <strain evidence="7 8">CRM-0020</strain>
    </source>
</reference>
<evidence type="ECO:0000256" key="6">
    <source>
        <dbReference type="SAM" id="Phobius"/>
    </source>
</evidence>
<feature type="transmembrane region" description="Helical" evidence="6">
    <location>
        <begin position="437"/>
        <end position="455"/>
    </location>
</feature>
<evidence type="ECO:0000256" key="3">
    <source>
        <dbReference type="ARBA" id="ARBA00022989"/>
    </source>
</evidence>
<feature type="transmembrane region" description="Helical" evidence="6">
    <location>
        <begin position="461"/>
        <end position="478"/>
    </location>
</feature>
<feature type="transmembrane region" description="Helical" evidence="6">
    <location>
        <begin position="199"/>
        <end position="220"/>
    </location>
</feature>
<comment type="subcellular location">
    <subcellularLocation>
        <location evidence="1">Membrane</location>
        <topology evidence="1">Multi-pass membrane protein</topology>
    </subcellularLocation>
</comment>
<keyword evidence="4 6" id="KW-0472">Membrane</keyword>
<keyword evidence="3 6" id="KW-1133">Transmembrane helix</keyword>
<feature type="transmembrane region" description="Helical" evidence="6">
    <location>
        <begin position="170"/>
        <end position="192"/>
    </location>
</feature>
<proteinExistence type="predicted"/>
<feature type="region of interest" description="Disordered" evidence="5">
    <location>
        <begin position="1"/>
        <end position="40"/>
    </location>
</feature>
<evidence type="ECO:0000313" key="8">
    <source>
        <dbReference type="Proteomes" id="UP000014969"/>
    </source>
</evidence>
<evidence type="ECO:0000256" key="5">
    <source>
        <dbReference type="SAM" id="MobiDB-lite"/>
    </source>
</evidence>
<feature type="transmembrane region" description="Helical" evidence="6">
    <location>
        <begin position="326"/>
        <end position="354"/>
    </location>
</feature>
<feature type="transmembrane region" description="Helical" evidence="6">
    <location>
        <begin position="375"/>
        <end position="393"/>
    </location>
</feature>
<dbReference type="EMBL" id="ATFQ01000015">
    <property type="protein sequence ID" value="EPQ24110.1"/>
    <property type="molecule type" value="Genomic_DNA"/>
</dbReference>
<dbReference type="InterPro" id="IPR002293">
    <property type="entry name" value="AA/rel_permease1"/>
</dbReference>
<dbReference type="PANTHER" id="PTHR47704">
    <property type="entry name" value="POTASSIUM TRANSPORTER KIMA"/>
    <property type="match status" value="1"/>
</dbReference>
<feature type="transmembrane region" description="Helical" evidence="6">
    <location>
        <begin position="283"/>
        <end position="306"/>
    </location>
</feature>
<dbReference type="InterPro" id="IPR053153">
    <property type="entry name" value="APC_K+_Transporter"/>
</dbReference>
<dbReference type="Gene3D" id="1.20.1740.10">
    <property type="entry name" value="Amino acid/polyamine transporter I"/>
    <property type="match status" value="1"/>
</dbReference>
<evidence type="ECO:0000256" key="4">
    <source>
        <dbReference type="ARBA" id="ARBA00023136"/>
    </source>
</evidence>
<dbReference type="GO" id="GO:0016020">
    <property type="term" value="C:membrane"/>
    <property type="evidence" value="ECO:0007669"/>
    <property type="project" value="UniProtKB-SubCell"/>
</dbReference>
<keyword evidence="2 6" id="KW-0812">Transmembrane</keyword>